<gene>
    <name evidence="4" type="ORF">E1750_00800</name>
</gene>
<accession>A0A4P6Y9P0</accession>
<evidence type="ECO:0000256" key="1">
    <source>
        <dbReference type="ARBA" id="ARBA00022729"/>
    </source>
</evidence>
<feature type="signal peptide" evidence="2">
    <location>
        <begin position="1"/>
        <end position="18"/>
    </location>
</feature>
<keyword evidence="5" id="KW-1185">Reference proteome</keyword>
<dbReference type="EMBL" id="CP037933">
    <property type="protein sequence ID" value="QBN17394.1"/>
    <property type="molecule type" value="Genomic_DNA"/>
</dbReference>
<proteinExistence type="predicted"/>
<dbReference type="AlphaFoldDB" id="A0A4P6Y9P0"/>
<dbReference type="KEGG" id="fnk:E1750_00800"/>
<sequence>MKKIYLVLFLASFCIGNAQINWKRSVANGNLPAWMATANNERGTAALNDKMYVVSRATTPPTIRVINGVDGTDAAANVSNYTGVIGGNVPLNDVEVSANGAILACNLMVNGYVSPANDNSTFKIYKWDSETAVPTLYTSYNGSSLTEQVRLGDTFSVTGDISSNAVIFAAGRTVAPTTGFRVIRWIVTGGAVETTPTVITIPALTASTTIVSVTPLGLTATSRFIVKASGNLMTVHNADGSVVPGESIPEAVLPKSANDIRYFEVGLKKYVAAYLYGGTNELAKLIDVTTGFASASTVAVTPALGTVSNGNTSGGIGLKVVPDLVDGIANTITVYTLAGNNGISGTTLVKDGVTVVLGNKDFSAANARKATKIFPNPARNEFYIAIDTDIDKDAQAYIYDIQGRQVKSAKIQDNVQTINIQDLNAGEYVVKVVNGSINNTAKLLKK</sequence>
<feature type="chain" id="PRO_5020315746" evidence="2">
    <location>
        <begin position="19"/>
        <end position="446"/>
    </location>
</feature>
<dbReference type="NCBIfam" id="TIGR04183">
    <property type="entry name" value="Por_Secre_tail"/>
    <property type="match status" value="1"/>
</dbReference>
<dbReference type="OrthoDB" id="951108at2"/>
<evidence type="ECO:0000313" key="5">
    <source>
        <dbReference type="Proteomes" id="UP000291124"/>
    </source>
</evidence>
<name>A0A4P6Y9P0_9FLAO</name>
<evidence type="ECO:0000256" key="2">
    <source>
        <dbReference type="SAM" id="SignalP"/>
    </source>
</evidence>
<reference evidence="5" key="1">
    <citation type="submission" date="2019-03" db="EMBL/GenBank/DDBJ databases">
        <title>Flavobacterium sp.</title>
        <authorList>
            <person name="Kim H."/>
        </authorList>
    </citation>
    <scope>NUCLEOTIDE SEQUENCE [LARGE SCALE GENOMIC DNA]</scope>
    <source>
        <strain evidence="5">GS13</strain>
    </source>
</reference>
<dbReference type="RefSeq" id="WP_133274925.1">
    <property type="nucleotide sequence ID" value="NZ_CP037933.1"/>
</dbReference>
<evidence type="ECO:0000259" key="3">
    <source>
        <dbReference type="Pfam" id="PF18962"/>
    </source>
</evidence>
<dbReference type="Proteomes" id="UP000291124">
    <property type="component" value="Chromosome"/>
</dbReference>
<dbReference type="InterPro" id="IPR026444">
    <property type="entry name" value="Secre_tail"/>
</dbReference>
<protein>
    <submittedName>
        <fullName evidence="4">T9SS type A sorting domain-containing protein</fullName>
    </submittedName>
</protein>
<feature type="domain" description="Secretion system C-terminal sorting" evidence="3">
    <location>
        <begin position="373"/>
        <end position="443"/>
    </location>
</feature>
<dbReference type="Gene3D" id="2.60.120.380">
    <property type="match status" value="1"/>
</dbReference>
<dbReference type="Pfam" id="PF18962">
    <property type="entry name" value="Por_Secre_tail"/>
    <property type="match status" value="1"/>
</dbReference>
<keyword evidence="1 2" id="KW-0732">Signal</keyword>
<organism evidence="4 5">
    <name type="scientific">Flavobacterium nackdongense</name>
    <dbReference type="NCBI Taxonomy" id="2547394"/>
    <lineage>
        <taxon>Bacteria</taxon>
        <taxon>Pseudomonadati</taxon>
        <taxon>Bacteroidota</taxon>
        <taxon>Flavobacteriia</taxon>
        <taxon>Flavobacteriales</taxon>
        <taxon>Flavobacteriaceae</taxon>
        <taxon>Flavobacterium</taxon>
    </lineage>
</organism>
<evidence type="ECO:0000313" key="4">
    <source>
        <dbReference type="EMBL" id="QBN17394.1"/>
    </source>
</evidence>